<evidence type="ECO:0000256" key="3">
    <source>
        <dbReference type="ARBA" id="ARBA00022553"/>
    </source>
</evidence>
<organism evidence="5 6">
    <name type="scientific">Gomphillus americanus</name>
    <dbReference type="NCBI Taxonomy" id="1940652"/>
    <lineage>
        <taxon>Eukaryota</taxon>
        <taxon>Fungi</taxon>
        <taxon>Dikarya</taxon>
        <taxon>Ascomycota</taxon>
        <taxon>Pezizomycotina</taxon>
        <taxon>Lecanoromycetes</taxon>
        <taxon>OSLEUM clade</taxon>
        <taxon>Ostropomycetidae</taxon>
        <taxon>Ostropales</taxon>
        <taxon>Graphidaceae</taxon>
        <taxon>Gomphilloideae</taxon>
        <taxon>Gomphillus</taxon>
    </lineage>
</organism>
<dbReference type="AlphaFoldDB" id="A0A8H3IEC3"/>
<dbReference type="InterPro" id="IPR006379">
    <property type="entry name" value="HAD-SF_hydro_IIB"/>
</dbReference>
<proteinExistence type="inferred from homology"/>
<dbReference type="GO" id="GO:0003825">
    <property type="term" value="F:alpha,alpha-trehalose-phosphate synthase (UDP-forming) activity"/>
    <property type="evidence" value="ECO:0007669"/>
    <property type="project" value="TreeGrafter"/>
</dbReference>
<dbReference type="SUPFAM" id="SSF53756">
    <property type="entry name" value="UDP-Glycosyltransferase/glycogen phosphorylase"/>
    <property type="match status" value="1"/>
</dbReference>
<dbReference type="Gene3D" id="3.40.50.1000">
    <property type="entry name" value="HAD superfamily/HAD-like"/>
    <property type="match status" value="2"/>
</dbReference>
<dbReference type="CDD" id="cd03788">
    <property type="entry name" value="GT20_TPS"/>
    <property type="match status" value="1"/>
</dbReference>
<dbReference type="PANTHER" id="PTHR10788">
    <property type="entry name" value="TREHALOSE-6-PHOSPHATE SYNTHASE"/>
    <property type="match status" value="1"/>
</dbReference>
<accession>A0A8H3IEC3</accession>
<evidence type="ECO:0000313" key="5">
    <source>
        <dbReference type="EMBL" id="CAF9915383.1"/>
    </source>
</evidence>
<dbReference type="Gene3D" id="3.40.50.2000">
    <property type="entry name" value="Glycogen Phosphorylase B"/>
    <property type="match status" value="2"/>
</dbReference>
<dbReference type="Pfam" id="PF02358">
    <property type="entry name" value="Trehalose_PPase"/>
    <property type="match status" value="1"/>
</dbReference>
<evidence type="ECO:0000256" key="2">
    <source>
        <dbReference type="ARBA" id="ARBA00006330"/>
    </source>
</evidence>
<dbReference type="FunFam" id="3.40.50.2000:FF:000099">
    <property type="entry name" value="Alpha,alpha-trehalose phosphate synthase subunit, putative"/>
    <property type="match status" value="1"/>
</dbReference>
<dbReference type="Proteomes" id="UP000664169">
    <property type="component" value="Unassembled WGS sequence"/>
</dbReference>
<comment type="caution">
    <text evidence="5">The sequence shown here is derived from an EMBL/GenBank/DDBJ whole genome shotgun (WGS) entry which is preliminary data.</text>
</comment>
<keyword evidence="3" id="KW-0597">Phosphoprotein</keyword>
<dbReference type="GO" id="GO:0005992">
    <property type="term" value="P:trehalose biosynthetic process"/>
    <property type="evidence" value="ECO:0007669"/>
    <property type="project" value="InterPro"/>
</dbReference>
<dbReference type="EMBL" id="CAJPDQ010000010">
    <property type="protein sequence ID" value="CAF9915383.1"/>
    <property type="molecule type" value="Genomic_DNA"/>
</dbReference>
<dbReference type="OrthoDB" id="755951at2759"/>
<dbReference type="InterPro" id="IPR036412">
    <property type="entry name" value="HAD-like_sf"/>
</dbReference>
<comment type="similarity">
    <text evidence="2">In the C-terminal section; belongs to the trehalose phosphatase family.</text>
</comment>
<dbReference type="InterPro" id="IPR003337">
    <property type="entry name" value="Trehalose_PPase"/>
</dbReference>
<name>A0A8H3IEC3_9LECA</name>
<dbReference type="GO" id="GO:0005946">
    <property type="term" value="C:alpha,alpha-trehalose-phosphate synthase complex (UDP-forming)"/>
    <property type="evidence" value="ECO:0007669"/>
    <property type="project" value="TreeGrafter"/>
</dbReference>
<dbReference type="PANTHER" id="PTHR10788:SF15">
    <property type="entry name" value="TREHALOSE SYNTHASE COMPLEX REGULATORY SUBUNIT TPS3-RELATED"/>
    <property type="match status" value="1"/>
</dbReference>
<feature type="region of interest" description="Disordered" evidence="4">
    <location>
        <begin position="131"/>
        <end position="154"/>
    </location>
</feature>
<dbReference type="NCBIfam" id="TIGR01484">
    <property type="entry name" value="HAD-SF-IIB"/>
    <property type="match status" value="1"/>
</dbReference>
<dbReference type="SUPFAM" id="SSF56784">
    <property type="entry name" value="HAD-like"/>
    <property type="match status" value="1"/>
</dbReference>
<evidence type="ECO:0000256" key="1">
    <source>
        <dbReference type="ARBA" id="ARBA00005409"/>
    </source>
</evidence>
<evidence type="ECO:0000313" key="6">
    <source>
        <dbReference type="Proteomes" id="UP000664169"/>
    </source>
</evidence>
<dbReference type="InterPro" id="IPR023214">
    <property type="entry name" value="HAD_sf"/>
</dbReference>
<reference evidence="5" key="1">
    <citation type="submission" date="2021-03" db="EMBL/GenBank/DDBJ databases">
        <authorList>
            <person name="Tagirdzhanova G."/>
        </authorList>
    </citation>
    <scope>NUCLEOTIDE SEQUENCE</scope>
</reference>
<comment type="similarity">
    <text evidence="1">In the N-terminal section; belongs to the glycosyltransferase 20 family.</text>
</comment>
<dbReference type="InterPro" id="IPR001830">
    <property type="entry name" value="Glyco_trans_20"/>
</dbReference>
<dbReference type="GO" id="GO:0005829">
    <property type="term" value="C:cytosol"/>
    <property type="evidence" value="ECO:0007669"/>
    <property type="project" value="TreeGrafter"/>
</dbReference>
<keyword evidence="6" id="KW-1185">Reference proteome</keyword>
<protein>
    <submittedName>
        <fullName evidence="5">Uncharacterized protein</fullName>
    </submittedName>
</protein>
<sequence>MTILVVNLFLPYTINFEVKTNRAATQNESQVPASVVENGSQMSLLSILPSVKESTNVPSSEPKGDGCFFTNSDKIGLRIETSLLQDPSLATFVAPNEPHSPAWGDTEYFTQPPLRALERLPPASVLQRESTAEHVQQHVAQKRSEATRSRRSSNYERALKTAKWTVQPAEKGNGGLRNAIYAASQKGDLPHVTWIGTISMPTDSLDEERKAEISEKLDTDFDSLVIYPKDSDFDGHYSHFCKIILWPILHYQVPDGPKSKAYLDHSWVYYVKINELFAEKIVKNYKRGDIIWIHDYHLLLVPKLIREKLPDAQIGFFLHVAFPSSEVFRCLAFRQELLEGMLGADLIGFQTQEYCHHFLSTCNRLLRAESLSHGVQLEDRFVDVGTFPIGIDPEIFRARQADLVVHHWLGRLERKYAGKKLIVARDKLDIRGIRQKLLAFEHLLSTHPELREDVVMIQIASSADAQAELDAKIPWIVSRINTNHSTLAHQPLVYLKKDLEYRHYIALLESTDVLMVTNLREGMNLAAHEYILSQNGAYGRKKHGCVILSEFIGNAAVFDKHDFIVNPWDVRQCAEAIHRALNMSEEEKRSQWEALHDVVLQKDAKCWIQSFMTSLTRAHDQHSRQHTGSIPRLRVDELASNYRKSNQRLFVLDYEGTLTSHGTPLSASFISPRRIIDTLTDLSTMQGNTVYVMSGRTIQELDIIFSCVPGLGLIAENGCLIKHPNQEWACLAALSETSKWKDSIQKMLEYYQERLEGSTINIRDCSIFFNTTKARDRQNVARLVGECTNQLNDACRNFKVHAVLCDGGLLIESVEFDKRSAAEWIFRGLKNGTIPDFLMVAGDAREDEAVYRWANELQEHKIIPRVCTVSVSSRNTEAMTTLTQGVTGVLSTLQKLASTKAD</sequence>
<gene>
    <name evidence="5" type="ORF">GOMPHAMPRED_000730</name>
</gene>
<dbReference type="Pfam" id="PF00982">
    <property type="entry name" value="Glyco_transf_20"/>
    <property type="match status" value="1"/>
</dbReference>
<dbReference type="GO" id="GO:0004805">
    <property type="term" value="F:trehalose-phosphatase activity"/>
    <property type="evidence" value="ECO:0007669"/>
    <property type="project" value="TreeGrafter"/>
</dbReference>
<evidence type="ECO:0000256" key="4">
    <source>
        <dbReference type="SAM" id="MobiDB-lite"/>
    </source>
</evidence>